<reference evidence="2 3" key="1">
    <citation type="submission" date="2010-12" db="EMBL/GenBank/DDBJ databases">
        <authorList>
            <person name="Muzny D."/>
            <person name="Qin X."/>
            <person name="Deng J."/>
            <person name="Jiang H."/>
            <person name="Liu Y."/>
            <person name="Qu J."/>
            <person name="Song X.-Z."/>
            <person name="Zhang L."/>
            <person name="Thornton R."/>
            <person name="Coyle M."/>
            <person name="Francisco L."/>
            <person name="Jackson L."/>
            <person name="Javaid M."/>
            <person name="Korchina V."/>
            <person name="Kovar C."/>
            <person name="Mata R."/>
            <person name="Mathew T."/>
            <person name="Ngo R."/>
            <person name="Nguyen L."/>
            <person name="Nguyen N."/>
            <person name="Okwuonu G."/>
            <person name="Ongeri F."/>
            <person name="Pham C."/>
            <person name="Simmons D."/>
            <person name="Wilczek-Boney K."/>
            <person name="Hale W."/>
            <person name="Jakkamsetti A."/>
            <person name="Pham P."/>
            <person name="Ruth R."/>
            <person name="San Lucas F."/>
            <person name="Warren J."/>
            <person name="Zhang J."/>
            <person name="Zhao Z."/>
            <person name="Zhou C."/>
            <person name="Zhu D."/>
            <person name="Lee S."/>
            <person name="Bess C."/>
            <person name="Blankenburg K."/>
            <person name="Forbes L."/>
            <person name="Fu Q."/>
            <person name="Gubbala S."/>
            <person name="Hirani K."/>
            <person name="Jayaseelan J.C."/>
            <person name="Lara F."/>
            <person name="Munidasa M."/>
            <person name="Palculict T."/>
            <person name="Patil S."/>
            <person name="Pu L.-L."/>
            <person name="Saada N."/>
            <person name="Tang L."/>
            <person name="Weissenberger G."/>
            <person name="Zhu Y."/>
            <person name="Hemphill L."/>
            <person name="Shang Y."/>
            <person name="Youmans B."/>
            <person name="Ayvaz T."/>
            <person name="Ross M."/>
            <person name="Santibanez J."/>
            <person name="Aqrawi P."/>
            <person name="Gross S."/>
            <person name="Joshi V."/>
            <person name="Fowler G."/>
            <person name="Nazareth L."/>
            <person name="Reid J."/>
            <person name="Worley K."/>
            <person name="Petrosino J."/>
            <person name="Highlander S."/>
            <person name="Gibbs R."/>
        </authorList>
    </citation>
    <scope>NUCLEOTIDE SEQUENCE [LARGE SCALE GENOMIC DNA]</scope>
    <source>
        <strain evidence="2 3">ATCC 51333</strain>
    </source>
</reference>
<proteinExistence type="predicted"/>
<protein>
    <submittedName>
        <fullName evidence="2">Uncharacterized protein</fullName>
    </submittedName>
</protein>
<comment type="caution">
    <text evidence="2">The sequence shown here is derived from an EMBL/GenBank/DDBJ whole genome shotgun (WGS) entry which is preliminary data.</text>
</comment>
<evidence type="ECO:0000313" key="3">
    <source>
        <dbReference type="Proteomes" id="UP000005573"/>
    </source>
</evidence>
<evidence type="ECO:0000313" key="2">
    <source>
        <dbReference type="EMBL" id="EFU80411.1"/>
    </source>
</evidence>
<accession>E6LXP4</accession>
<feature type="region of interest" description="Disordered" evidence="1">
    <location>
        <begin position="17"/>
        <end position="50"/>
    </location>
</feature>
<name>E6LXP4_9ACTO</name>
<gene>
    <name evidence="2" type="ORF">HMPREF0388_0631</name>
</gene>
<dbReference type="Proteomes" id="UP000005573">
    <property type="component" value="Unassembled WGS sequence"/>
</dbReference>
<sequence>MTITCVFTDTAAYIHPNSPAKSVTRAPTSLTKAQNPRSDLCGARRNTLAK</sequence>
<evidence type="ECO:0000256" key="1">
    <source>
        <dbReference type="SAM" id="MobiDB-lite"/>
    </source>
</evidence>
<organism evidence="2 3">
    <name type="scientific">Mobiluncus curtisii ATCC 51333</name>
    <dbReference type="NCBI Taxonomy" id="887326"/>
    <lineage>
        <taxon>Bacteria</taxon>
        <taxon>Bacillati</taxon>
        <taxon>Actinomycetota</taxon>
        <taxon>Actinomycetes</taxon>
        <taxon>Actinomycetales</taxon>
        <taxon>Actinomycetaceae</taxon>
        <taxon>Mobiluncus</taxon>
    </lineage>
</organism>
<feature type="compositionally biased region" description="Polar residues" evidence="1">
    <location>
        <begin position="19"/>
        <end position="37"/>
    </location>
</feature>
<dbReference type="AlphaFoldDB" id="E6LXP4"/>
<dbReference type="HOGENOM" id="CLU_3119906_0_0_11"/>
<dbReference type="EMBL" id="AEPY01000004">
    <property type="protein sequence ID" value="EFU80411.1"/>
    <property type="molecule type" value="Genomic_DNA"/>
</dbReference>